<protein>
    <submittedName>
        <fullName evidence="2">Uncharacterized protein</fullName>
    </submittedName>
</protein>
<dbReference type="Proteomes" id="UP000314294">
    <property type="component" value="Unassembled WGS sequence"/>
</dbReference>
<sequence length="115" mass="11609">MDKPLLSGPGPLKSRPPHPLQSGPIPSIELPLLSGPSPLKSGTPGTLLSGPGPSIDLVLGPSSLKSGLGTGPSIAGPLLSGPGPTISGPLFSGHVHSYLVLDPLQLNIYFQVRVL</sequence>
<evidence type="ECO:0000313" key="2">
    <source>
        <dbReference type="EMBL" id="TNN40891.1"/>
    </source>
</evidence>
<comment type="caution">
    <text evidence="2">The sequence shown here is derived from an EMBL/GenBank/DDBJ whole genome shotgun (WGS) entry which is preliminary data.</text>
</comment>
<proteinExistence type="predicted"/>
<dbReference type="EMBL" id="SRLO01001150">
    <property type="protein sequence ID" value="TNN40891.1"/>
    <property type="molecule type" value="Genomic_DNA"/>
</dbReference>
<organism evidence="2 3">
    <name type="scientific">Liparis tanakae</name>
    <name type="common">Tanaka's snailfish</name>
    <dbReference type="NCBI Taxonomy" id="230148"/>
    <lineage>
        <taxon>Eukaryota</taxon>
        <taxon>Metazoa</taxon>
        <taxon>Chordata</taxon>
        <taxon>Craniata</taxon>
        <taxon>Vertebrata</taxon>
        <taxon>Euteleostomi</taxon>
        <taxon>Actinopterygii</taxon>
        <taxon>Neopterygii</taxon>
        <taxon>Teleostei</taxon>
        <taxon>Neoteleostei</taxon>
        <taxon>Acanthomorphata</taxon>
        <taxon>Eupercaria</taxon>
        <taxon>Perciformes</taxon>
        <taxon>Cottioidei</taxon>
        <taxon>Cottales</taxon>
        <taxon>Liparidae</taxon>
        <taxon>Liparis</taxon>
    </lineage>
</organism>
<name>A0A4Z2FIW3_9TELE</name>
<gene>
    <name evidence="2" type="ORF">EYF80_048935</name>
</gene>
<evidence type="ECO:0000313" key="3">
    <source>
        <dbReference type="Proteomes" id="UP000314294"/>
    </source>
</evidence>
<dbReference type="AlphaFoldDB" id="A0A4Z2FIW3"/>
<feature type="compositionally biased region" description="Low complexity" evidence="1">
    <location>
        <begin position="22"/>
        <end position="54"/>
    </location>
</feature>
<reference evidence="2 3" key="1">
    <citation type="submission" date="2019-03" db="EMBL/GenBank/DDBJ databases">
        <title>First draft genome of Liparis tanakae, snailfish: a comprehensive survey of snailfish specific genes.</title>
        <authorList>
            <person name="Kim W."/>
            <person name="Song I."/>
            <person name="Jeong J.-H."/>
            <person name="Kim D."/>
            <person name="Kim S."/>
            <person name="Ryu S."/>
            <person name="Song J.Y."/>
            <person name="Lee S.K."/>
        </authorList>
    </citation>
    <scope>NUCLEOTIDE SEQUENCE [LARGE SCALE GENOMIC DNA]</scope>
    <source>
        <tissue evidence="2">Muscle</tissue>
    </source>
</reference>
<keyword evidence="3" id="KW-1185">Reference proteome</keyword>
<feature type="region of interest" description="Disordered" evidence="1">
    <location>
        <begin position="1"/>
        <end position="54"/>
    </location>
</feature>
<evidence type="ECO:0000256" key="1">
    <source>
        <dbReference type="SAM" id="MobiDB-lite"/>
    </source>
</evidence>
<accession>A0A4Z2FIW3</accession>